<protein>
    <submittedName>
        <fullName evidence="1">Uncharacterized protein</fullName>
    </submittedName>
</protein>
<name>A0AAD4KMJ7_9EURO</name>
<organism evidence="1 2">
    <name type="scientific">Talaromyces proteolyticus</name>
    <dbReference type="NCBI Taxonomy" id="1131652"/>
    <lineage>
        <taxon>Eukaryota</taxon>
        <taxon>Fungi</taxon>
        <taxon>Dikarya</taxon>
        <taxon>Ascomycota</taxon>
        <taxon>Pezizomycotina</taxon>
        <taxon>Eurotiomycetes</taxon>
        <taxon>Eurotiomycetidae</taxon>
        <taxon>Eurotiales</taxon>
        <taxon>Trichocomaceae</taxon>
        <taxon>Talaromyces</taxon>
        <taxon>Talaromyces sect. Bacilispori</taxon>
    </lineage>
</organism>
<evidence type="ECO:0000313" key="1">
    <source>
        <dbReference type="EMBL" id="KAH8695062.1"/>
    </source>
</evidence>
<gene>
    <name evidence="1" type="ORF">BGW36DRAFT_196480</name>
</gene>
<dbReference type="RefSeq" id="XP_046070204.1">
    <property type="nucleotide sequence ID" value="XM_046209841.1"/>
</dbReference>
<accession>A0AAD4KMJ7</accession>
<comment type="caution">
    <text evidence="1">The sequence shown here is derived from an EMBL/GenBank/DDBJ whole genome shotgun (WGS) entry which is preliminary data.</text>
</comment>
<proteinExistence type="predicted"/>
<sequence>MCRCSKTSDKTRLVSKKTFSRDGMEIAGEEDEGTERWPLSSFEREVPRRSLPCCECARMPEPSSLCGMNRGEYMQTLRFVYPAIIPFLEGMRELPPFLFEHLHLNQATNAISPMSCYFYKQSMVHQPTVLQIVVFGFQGAAVAVECSGGTRTGKNRTTARNSSHSSFIFFQIIPRRSSRSEHTGPMRS</sequence>
<evidence type="ECO:0000313" key="2">
    <source>
        <dbReference type="Proteomes" id="UP001201262"/>
    </source>
</evidence>
<dbReference type="EMBL" id="JAJTJA010000008">
    <property type="protein sequence ID" value="KAH8695062.1"/>
    <property type="molecule type" value="Genomic_DNA"/>
</dbReference>
<dbReference type="GeneID" id="70240128"/>
<dbReference type="AlphaFoldDB" id="A0AAD4KMJ7"/>
<dbReference type="Proteomes" id="UP001201262">
    <property type="component" value="Unassembled WGS sequence"/>
</dbReference>
<reference evidence="1" key="1">
    <citation type="submission" date="2021-12" db="EMBL/GenBank/DDBJ databases">
        <title>Convergent genome expansion in fungi linked to evolution of root-endophyte symbiosis.</title>
        <authorList>
            <consortium name="DOE Joint Genome Institute"/>
            <person name="Ke Y.-H."/>
            <person name="Bonito G."/>
            <person name="Liao H.-L."/>
            <person name="Looney B."/>
            <person name="Rojas-Flechas A."/>
            <person name="Nash J."/>
            <person name="Hameed K."/>
            <person name="Schadt C."/>
            <person name="Martin F."/>
            <person name="Crous P.W."/>
            <person name="Miettinen O."/>
            <person name="Magnuson J.K."/>
            <person name="Labbe J."/>
            <person name="Jacobson D."/>
            <person name="Doktycz M.J."/>
            <person name="Veneault-Fourrey C."/>
            <person name="Kuo A."/>
            <person name="Mondo S."/>
            <person name="Calhoun S."/>
            <person name="Riley R."/>
            <person name="Ohm R."/>
            <person name="LaButti K."/>
            <person name="Andreopoulos B."/>
            <person name="Pangilinan J."/>
            <person name="Nolan M."/>
            <person name="Tritt A."/>
            <person name="Clum A."/>
            <person name="Lipzen A."/>
            <person name="Daum C."/>
            <person name="Barry K."/>
            <person name="Grigoriev I.V."/>
            <person name="Vilgalys R."/>
        </authorList>
    </citation>
    <scope>NUCLEOTIDE SEQUENCE</scope>
    <source>
        <strain evidence="1">PMI_201</strain>
    </source>
</reference>
<keyword evidence="2" id="KW-1185">Reference proteome</keyword>